<accession>A0AAF1DB94</accession>
<sequence>MNDKGFMTAKPMKKFGDMPYTRPDMKKLAQDFAEAGKAFESAGSAEKQIEIIDRVQQLSAHYMTMQTLAEVRHTINTEDSFYDAENDFFDECSPEFSRIENEFQKKFIASQFRTELEKEFGTHIFNLIEVQLKVFSPAIMDDLAAENKLTSKYAKLLASAQIEFMGKKRTLSQLGPFMQDKDRAVRKSASEAYYGFFAKNEAELDSIYDELVKVRTRIARTLGYKNYVQLGYDRLNRTDYTADMVAKYRKQIYDEIVPISTELLKRQKQRLGLDTLFYYDEALKYTTGNAVPQGDPDWIIAQAKTMYKELSPETDEFFRFMTDNELLDLLSKKGKEGGGYCTTIYDYQAPFIFANFNETQHDVEVMTHEAGHAFQAYQSRNARLIEYIWPTYEACEIHSMSMEFFTWPWMNLFFKHQTEKFRFTHLSGALEFLPYGVSVDEFQHWVYENPEASPAERKAQWRAIEKKYLPMRNYGDNDYLNRGGYWMRQSHIFDSPFYYIDYTLAQVCALQFWVRSQQNHDSAWKDYLRLCKAGGSMPFLQLVEYANLKNPFAAGCIASITPACKEFLHSIDDTKL</sequence>
<gene>
    <name evidence="8" type="ORF">FUT82_00080</name>
</gene>
<evidence type="ECO:0000256" key="2">
    <source>
        <dbReference type="ARBA" id="ARBA00022723"/>
    </source>
</evidence>
<dbReference type="NCBIfam" id="TIGR02289">
    <property type="entry name" value="M3_not_pepF"/>
    <property type="match status" value="1"/>
</dbReference>
<dbReference type="CDD" id="cd09606">
    <property type="entry name" value="M3B_PepF"/>
    <property type="match status" value="1"/>
</dbReference>
<feature type="domain" description="Peptidase M3A/M3B catalytic" evidence="7">
    <location>
        <begin position="177"/>
        <end position="558"/>
    </location>
</feature>
<evidence type="ECO:0000313" key="8">
    <source>
        <dbReference type="EMBL" id="QEJ96559.1"/>
    </source>
</evidence>
<dbReference type="RefSeq" id="WP_148878513.1">
    <property type="nucleotide sequence ID" value="NZ_CP042813.1"/>
</dbReference>
<dbReference type="InterPro" id="IPR011976">
    <property type="entry name" value="Pept_M3B_oligopep-rel"/>
</dbReference>
<dbReference type="Proteomes" id="UP000323594">
    <property type="component" value="Chromosome"/>
</dbReference>
<evidence type="ECO:0000256" key="5">
    <source>
        <dbReference type="ARBA" id="ARBA00023049"/>
    </source>
</evidence>
<dbReference type="GO" id="GO:0006518">
    <property type="term" value="P:peptide metabolic process"/>
    <property type="evidence" value="ECO:0007669"/>
    <property type="project" value="TreeGrafter"/>
</dbReference>
<proteinExistence type="inferred from homology"/>
<dbReference type="PANTHER" id="PTHR11804">
    <property type="entry name" value="PROTEASE M3 THIMET OLIGOPEPTIDASE-RELATED"/>
    <property type="match status" value="1"/>
</dbReference>
<protein>
    <submittedName>
        <fullName evidence="8">M3 family oligoendopeptidase</fullName>
    </submittedName>
</protein>
<keyword evidence="5 6" id="KW-0482">Metalloprotease</keyword>
<evidence type="ECO:0000259" key="7">
    <source>
        <dbReference type="Pfam" id="PF01432"/>
    </source>
</evidence>
<dbReference type="PANTHER" id="PTHR11804:SF28">
    <property type="entry name" value="OLIGOENDOPEPTIDASE F"/>
    <property type="match status" value="1"/>
</dbReference>
<dbReference type="AlphaFoldDB" id="A0AAF1DB94"/>
<name>A0AAF1DB94_TREPH</name>
<dbReference type="InterPro" id="IPR001567">
    <property type="entry name" value="Pept_M3A_M3B_dom"/>
</dbReference>
<evidence type="ECO:0000256" key="1">
    <source>
        <dbReference type="ARBA" id="ARBA00022670"/>
    </source>
</evidence>
<evidence type="ECO:0000256" key="3">
    <source>
        <dbReference type="ARBA" id="ARBA00022801"/>
    </source>
</evidence>
<dbReference type="EMBL" id="CP042817">
    <property type="protein sequence ID" value="QEJ96559.1"/>
    <property type="molecule type" value="Genomic_DNA"/>
</dbReference>
<reference evidence="8 9" key="1">
    <citation type="submission" date="2019-08" db="EMBL/GenBank/DDBJ databases">
        <authorList>
            <person name="Kuhnert P."/>
        </authorList>
    </citation>
    <scope>NUCLEOTIDE SEQUENCE [LARGE SCALE GENOMIC DNA]</scope>
    <source>
        <strain evidence="8 9">B36.5</strain>
    </source>
</reference>
<keyword evidence="1 6" id="KW-0645">Protease</keyword>
<organism evidence="8 9">
    <name type="scientific">Treponema phagedenis</name>
    <dbReference type="NCBI Taxonomy" id="162"/>
    <lineage>
        <taxon>Bacteria</taxon>
        <taxon>Pseudomonadati</taxon>
        <taxon>Spirochaetota</taxon>
        <taxon>Spirochaetia</taxon>
        <taxon>Spirochaetales</taxon>
        <taxon>Treponemataceae</taxon>
        <taxon>Treponema</taxon>
    </lineage>
</organism>
<dbReference type="InterPro" id="IPR045090">
    <property type="entry name" value="Pept_M3A_M3B"/>
</dbReference>
<dbReference type="GO" id="GO:0004222">
    <property type="term" value="F:metalloendopeptidase activity"/>
    <property type="evidence" value="ECO:0007669"/>
    <property type="project" value="InterPro"/>
</dbReference>
<dbReference type="GO" id="GO:0006508">
    <property type="term" value="P:proteolysis"/>
    <property type="evidence" value="ECO:0007669"/>
    <property type="project" value="UniProtKB-KW"/>
</dbReference>
<dbReference type="SUPFAM" id="SSF55486">
    <property type="entry name" value="Metalloproteases ('zincins'), catalytic domain"/>
    <property type="match status" value="1"/>
</dbReference>
<keyword evidence="3 6" id="KW-0378">Hydrolase</keyword>
<keyword evidence="2 6" id="KW-0479">Metal-binding</keyword>
<comment type="cofactor">
    <cofactor evidence="6">
        <name>Zn(2+)</name>
        <dbReference type="ChEBI" id="CHEBI:29105"/>
    </cofactor>
    <text evidence="6">Binds 1 zinc ion.</text>
</comment>
<dbReference type="Pfam" id="PF01432">
    <property type="entry name" value="Peptidase_M3"/>
    <property type="match status" value="1"/>
</dbReference>
<evidence type="ECO:0000313" key="9">
    <source>
        <dbReference type="Proteomes" id="UP000323594"/>
    </source>
</evidence>
<comment type="similarity">
    <text evidence="6">Belongs to the peptidase M3 family.</text>
</comment>
<dbReference type="GO" id="GO:0046872">
    <property type="term" value="F:metal ion binding"/>
    <property type="evidence" value="ECO:0007669"/>
    <property type="project" value="UniProtKB-UniRule"/>
</dbReference>
<dbReference type="Gene3D" id="1.10.1370.30">
    <property type="match status" value="1"/>
</dbReference>
<evidence type="ECO:0000256" key="6">
    <source>
        <dbReference type="RuleBase" id="RU003435"/>
    </source>
</evidence>
<keyword evidence="4 6" id="KW-0862">Zinc</keyword>
<evidence type="ECO:0000256" key="4">
    <source>
        <dbReference type="ARBA" id="ARBA00022833"/>
    </source>
</evidence>